<dbReference type="Gene3D" id="1.10.287.4070">
    <property type="match status" value="1"/>
</dbReference>
<evidence type="ECO:0000259" key="10">
    <source>
        <dbReference type="PROSITE" id="PS51358"/>
    </source>
</evidence>
<dbReference type="GO" id="GO:0046540">
    <property type="term" value="C:U4/U6 x U5 tri-snRNP complex"/>
    <property type="evidence" value="ECO:0007669"/>
    <property type="project" value="InterPro"/>
</dbReference>
<feature type="region of interest" description="Disordered" evidence="9">
    <location>
        <begin position="338"/>
        <end position="361"/>
    </location>
</feature>
<proteinExistence type="inferred from homology"/>
<evidence type="ECO:0000256" key="9">
    <source>
        <dbReference type="SAM" id="MobiDB-lite"/>
    </source>
</evidence>
<dbReference type="STRING" id="307507.A0A2V0PH82"/>
<dbReference type="InterPro" id="IPR042239">
    <property type="entry name" value="Nop_C"/>
</dbReference>
<dbReference type="OrthoDB" id="4771285at2759"/>
<feature type="domain" description="Nop" evidence="10">
    <location>
        <begin position="219"/>
        <end position="337"/>
    </location>
</feature>
<dbReference type="PANTHER" id="PTHR13904">
    <property type="entry name" value="PRE-MRNA SPLICING FACTOR PRP31"/>
    <property type="match status" value="1"/>
</dbReference>
<dbReference type="AlphaFoldDB" id="A0A2V0PH82"/>
<feature type="compositionally biased region" description="Acidic residues" evidence="9">
    <location>
        <begin position="11"/>
        <end position="43"/>
    </location>
</feature>
<sequence>MATLAESFLADLEDLSDDEPEAAEAGGDGEGEGADMEEDGLDDIESLNYDDLKSVAKLSSSAQYADVMGRVTAALEAPEDEAVQRTTATLEDDPTYKLLVDCNRLAVDIDNEMAVVHAFIKDKYRLKFPELESLVHHPVEYARVVERIGNEGDLTAVDLDDLMPAATIMVVTVTATTTSGRPLSPDALSKALQGCEMMAKLDADKLKIIRFVEGRMGSIAPNLSAAIGSEVAARLMGVAGGLLPLSRIPACNIQVLGAKRRHLAGLSSTAAAPHQGFIFGSAVVQSTPPPLRTKAARLVAAKTALLARVDAYGQDPSGATGGRFLEEMRRKIDKWQEPPPAKQIKPLPAPDAEVKKRRGGKRLRKMKERYGMTDMRKAANRTMFDFAKGEEEYIDGDEVVGLGVLGSKEGSGQLRVVANQSKLRLNAKQQKKYKGRLGGLASMGGAAVNGLSSSLAFTPVQGIELSNPLAGRGPESDAAKAGTESYFSERAGFRSLTAASAVRKP</sequence>
<organism evidence="11 12">
    <name type="scientific">Raphidocelis subcapitata</name>
    <dbReference type="NCBI Taxonomy" id="307507"/>
    <lineage>
        <taxon>Eukaryota</taxon>
        <taxon>Viridiplantae</taxon>
        <taxon>Chlorophyta</taxon>
        <taxon>core chlorophytes</taxon>
        <taxon>Chlorophyceae</taxon>
        <taxon>CS clade</taxon>
        <taxon>Sphaeropleales</taxon>
        <taxon>Selenastraceae</taxon>
        <taxon>Raphidocelis</taxon>
    </lineage>
</organism>
<comment type="similarity">
    <text evidence="2">Belongs to the PRP31 family.</text>
</comment>
<dbReference type="PANTHER" id="PTHR13904:SF0">
    <property type="entry name" value="U4_U6 SMALL NUCLEAR RIBONUCLEOPROTEIN PRP31"/>
    <property type="match status" value="1"/>
</dbReference>
<dbReference type="FunCoup" id="A0A2V0PH82">
    <property type="interactions" value="2264"/>
</dbReference>
<dbReference type="InterPro" id="IPR012976">
    <property type="entry name" value="NOSIC"/>
</dbReference>
<gene>
    <name evidence="11" type="ORF">Rsub_11626</name>
</gene>
<dbReference type="GO" id="GO:0071011">
    <property type="term" value="C:precatalytic spliceosome"/>
    <property type="evidence" value="ECO:0007669"/>
    <property type="project" value="TreeGrafter"/>
</dbReference>
<evidence type="ECO:0000256" key="1">
    <source>
        <dbReference type="ARBA" id="ARBA00004123"/>
    </source>
</evidence>
<name>A0A2V0PH82_9CHLO</name>
<keyword evidence="5" id="KW-0694">RNA-binding</keyword>
<dbReference type="GO" id="GO:0000244">
    <property type="term" value="P:spliceosomal tri-snRNP complex assembly"/>
    <property type="evidence" value="ECO:0007669"/>
    <property type="project" value="InterPro"/>
</dbReference>
<comment type="subcellular location">
    <subcellularLocation>
        <location evidence="1">Nucleus</location>
    </subcellularLocation>
</comment>
<reference evidence="11 12" key="1">
    <citation type="journal article" date="2018" name="Sci. Rep.">
        <title>Raphidocelis subcapitata (=Pseudokirchneriella subcapitata) provides an insight into genome evolution and environmental adaptations in the Sphaeropleales.</title>
        <authorList>
            <person name="Suzuki S."/>
            <person name="Yamaguchi H."/>
            <person name="Nakajima N."/>
            <person name="Kawachi M."/>
        </authorList>
    </citation>
    <scope>NUCLEOTIDE SEQUENCE [LARGE SCALE GENOMIC DNA]</scope>
    <source>
        <strain evidence="11 12">NIES-35</strain>
    </source>
</reference>
<evidence type="ECO:0000256" key="5">
    <source>
        <dbReference type="ARBA" id="ARBA00022884"/>
    </source>
</evidence>
<dbReference type="InterPro" id="IPR027105">
    <property type="entry name" value="Prp31"/>
</dbReference>
<evidence type="ECO:0000256" key="3">
    <source>
        <dbReference type="ARBA" id="ARBA00022664"/>
    </source>
</evidence>
<dbReference type="Pfam" id="PF09785">
    <property type="entry name" value="Prp31_C"/>
    <property type="match status" value="1"/>
</dbReference>
<dbReference type="InterPro" id="IPR036070">
    <property type="entry name" value="Nop_dom_sf"/>
</dbReference>
<feature type="region of interest" description="Disordered" evidence="9">
    <location>
        <begin position="1"/>
        <end position="43"/>
    </location>
</feature>
<keyword evidence="3" id="KW-0507">mRNA processing</keyword>
<evidence type="ECO:0000256" key="2">
    <source>
        <dbReference type="ARBA" id="ARBA00005572"/>
    </source>
</evidence>
<dbReference type="SUPFAM" id="SSF89124">
    <property type="entry name" value="Nop domain"/>
    <property type="match status" value="1"/>
</dbReference>
<dbReference type="InterPro" id="IPR002687">
    <property type="entry name" value="Nop_dom"/>
</dbReference>
<dbReference type="EMBL" id="BDRX01000148">
    <property type="protein sequence ID" value="GBF99181.1"/>
    <property type="molecule type" value="Genomic_DNA"/>
</dbReference>
<evidence type="ECO:0000313" key="12">
    <source>
        <dbReference type="Proteomes" id="UP000247498"/>
    </source>
</evidence>
<dbReference type="Pfam" id="PF01798">
    <property type="entry name" value="Nop"/>
    <property type="match status" value="1"/>
</dbReference>
<dbReference type="Gene3D" id="1.10.246.90">
    <property type="entry name" value="Nop domain"/>
    <property type="match status" value="1"/>
</dbReference>
<keyword evidence="4" id="KW-0747">Spliceosome</keyword>
<evidence type="ECO:0000256" key="7">
    <source>
        <dbReference type="ARBA" id="ARBA00023242"/>
    </source>
</evidence>
<accession>A0A2V0PH82</accession>
<protein>
    <submittedName>
        <fullName evidence="11">U4 U6 small nuclear ribonucleoprotein</fullName>
    </submittedName>
</protein>
<dbReference type="InParanoid" id="A0A2V0PH82"/>
<dbReference type="FunFam" id="1.10.246.90:FF:000002">
    <property type="entry name" value="U4/U6 small nuclear ribonucleoprotein Prp31"/>
    <property type="match status" value="1"/>
</dbReference>
<evidence type="ECO:0000256" key="6">
    <source>
        <dbReference type="ARBA" id="ARBA00023187"/>
    </source>
</evidence>
<keyword evidence="8 11" id="KW-0687">Ribonucleoprotein</keyword>
<dbReference type="Proteomes" id="UP000247498">
    <property type="component" value="Unassembled WGS sequence"/>
</dbReference>
<dbReference type="PROSITE" id="PS51358">
    <property type="entry name" value="NOP"/>
    <property type="match status" value="1"/>
</dbReference>
<dbReference type="InterPro" id="IPR019175">
    <property type="entry name" value="Prp31_C"/>
</dbReference>
<keyword evidence="7" id="KW-0539">Nucleus</keyword>
<comment type="caution">
    <text evidence="11">The sequence shown here is derived from an EMBL/GenBank/DDBJ whole genome shotgun (WGS) entry which is preliminary data.</text>
</comment>
<keyword evidence="6" id="KW-0508">mRNA splicing</keyword>
<keyword evidence="12" id="KW-1185">Reference proteome</keyword>
<dbReference type="SMART" id="SM00931">
    <property type="entry name" value="NOSIC"/>
    <property type="match status" value="1"/>
</dbReference>
<dbReference type="GO" id="GO:0005687">
    <property type="term" value="C:U4 snRNP"/>
    <property type="evidence" value="ECO:0007669"/>
    <property type="project" value="TreeGrafter"/>
</dbReference>
<evidence type="ECO:0000313" key="11">
    <source>
        <dbReference type="EMBL" id="GBF99181.1"/>
    </source>
</evidence>
<dbReference type="GO" id="GO:0003723">
    <property type="term" value="F:RNA binding"/>
    <property type="evidence" value="ECO:0007669"/>
    <property type="project" value="UniProtKB-KW"/>
</dbReference>
<evidence type="ECO:0000256" key="8">
    <source>
        <dbReference type="ARBA" id="ARBA00023274"/>
    </source>
</evidence>
<dbReference type="FunFam" id="1.10.287.4070:FF:000003">
    <property type="entry name" value="U4/U6 small nuclear ribonucleoprotein PRP31"/>
    <property type="match status" value="1"/>
</dbReference>
<evidence type="ECO:0000256" key="4">
    <source>
        <dbReference type="ARBA" id="ARBA00022728"/>
    </source>
</evidence>